<dbReference type="OMA" id="PDVCEIK"/>
<proteinExistence type="predicted"/>
<evidence type="ECO:0000256" key="3">
    <source>
        <dbReference type="ARBA" id="ARBA00023136"/>
    </source>
</evidence>
<evidence type="ECO:0000256" key="1">
    <source>
        <dbReference type="ARBA" id="ARBA00022692"/>
    </source>
</evidence>
<reference evidence="5" key="1">
    <citation type="submission" date="2025-08" db="UniProtKB">
        <authorList>
            <consortium name="Ensembl"/>
        </authorList>
    </citation>
    <scope>IDENTIFICATION</scope>
</reference>
<dbReference type="GO" id="GO:0005524">
    <property type="term" value="F:ATP binding"/>
    <property type="evidence" value="ECO:0007669"/>
    <property type="project" value="InterPro"/>
</dbReference>
<keyword evidence="1 4" id="KW-0812">Transmembrane</keyword>
<evidence type="ECO:0000256" key="4">
    <source>
        <dbReference type="SAM" id="Phobius"/>
    </source>
</evidence>
<feature type="transmembrane region" description="Helical" evidence="4">
    <location>
        <begin position="167"/>
        <end position="189"/>
    </location>
</feature>
<evidence type="ECO:0000256" key="2">
    <source>
        <dbReference type="ARBA" id="ARBA00022989"/>
    </source>
</evidence>
<dbReference type="GO" id="GO:0016020">
    <property type="term" value="C:membrane"/>
    <property type="evidence" value="ECO:0007669"/>
    <property type="project" value="InterPro"/>
</dbReference>
<organism evidence="5 6">
    <name type="scientific">Neolamprologus brichardi</name>
    <name type="common">Fairy cichlid</name>
    <name type="synonym">Lamprologus brichardi</name>
    <dbReference type="NCBI Taxonomy" id="32507"/>
    <lineage>
        <taxon>Eukaryota</taxon>
        <taxon>Metazoa</taxon>
        <taxon>Chordata</taxon>
        <taxon>Craniata</taxon>
        <taxon>Vertebrata</taxon>
        <taxon>Euteleostomi</taxon>
        <taxon>Actinopterygii</taxon>
        <taxon>Neopterygii</taxon>
        <taxon>Teleostei</taxon>
        <taxon>Neoteleostei</taxon>
        <taxon>Acanthomorphata</taxon>
        <taxon>Ovalentaria</taxon>
        <taxon>Cichlomorphae</taxon>
        <taxon>Cichliformes</taxon>
        <taxon>Cichlidae</taxon>
        <taxon>African cichlids</taxon>
        <taxon>Pseudocrenilabrinae</taxon>
        <taxon>Lamprologini</taxon>
        <taxon>Neolamprologus</taxon>
    </lineage>
</organism>
<dbReference type="SUPFAM" id="SSF90123">
    <property type="entry name" value="ABC transporter transmembrane region"/>
    <property type="match status" value="1"/>
</dbReference>
<feature type="transmembrane region" description="Helical" evidence="4">
    <location>
        <begin position="85"/>
        <end position="105"/>
    </location>
</feature>
<keyword evidence="6" id="KW-1185">Reference proteome</keyword>
<dbReference type="GeneTree" id="ENSGT00940000155431"/>
<evidence type="ECO:0000313" key="5">
    <source>
        <dbReference type="Ensembl" id="ENSNBRP00000015097.1"/>
    </source>
</evidence>
<reference evidence="5" key="2">
    <citation type="submission" date="2025-09" db="UniProtKB">
        <authorList>
            <consortium name="Ensembl"/>
        </authorList>
    </citation>
    <scope>IDENTIFICATION</scope>
</reference>
<name>A0A3Q4HE79_NEOBR</name>
<dbReference type="STRING" id="32507.ENSNBRP00000015097"/>
<dbReference type="Bgee" id="ENSNBRG00000011692">
    <property type="expression patterns" value="Expressed in skeletal muscle tissue and 2 other cell types or tissues"/>
</dbReference>
<dbReference type="InterPro" id="IPR036640">
    <property type="entry name" value="ABC1_TM_sf"/>
</dbReference>
<evidence type="ECO:0000313" key="6">
    <source>
        <dbReference type="Proteomes" id="UP000261580"/>
    </source>
</evidence>
<dbReference type="Proteomes" id="UP000261580">
    <property type="component" value="Unassembled WGS sequence"/>
</dbReference>
<dbReference type="AlphaFoldDB" id="A0A3Q4HE79"/>
<sequence>MGIYVAVGCIVSYVLLDVVTTTVLYAHESQLSTFTEDALNFNILQSALDIWGTVLLRASLLLGASLGVTWNKVDGPQRVAKSTSLILLICLIVITYTLAKLLMLTEVRTLSISHQPWLLSLICWTCASSLGVMLLWRWLGKEPESESSSSGATLGRLLSYCKKDAELLSVAVLFLIISAVCEAFIPYYYGKAIDSIVVHQSMEYFAKPVIILAALALARRCLHPDVCEIKPSSQEPSFPNLDEAGNCLF</sequence>
<dbReference type="Ensembl" id="ENSNBRT00000015510.1">
    <property type="protein sequence ID" value="ENSNBRP00000015097.1"/>
    <property type="gene ID" value="ENSNBRG00000011692.1"/>
</dbReference>
<keyword evidence="2 4" id="KW-1133">Transmembrane helix</keyword>
<dbReference type="Gene3D" id="1.20.1560.10">
    <property type="entry name" value="ABC transporter type 1, transmembrane domain"/>
    <property type="match status" value="1"/>
</dbReference>
<feature type="transmembrane region" description="Helical" evidence="4">
    <location>
        <begin position="117"/>
        <end position="139"/>
    </location>
</feature>
<accession>A0A3Q4HE79</accession>
<protein>
    <submittedName>
        <fullName evidence="5">Uncharacterized protein</fullName>
    </submittedName>
</protein>
<keyword evidence="3 4" id="KW-0472">Membrane</keyword>